<dbReference type="AlphaFoldDB" id="G0NJX6"/>
<gene>
    <name evidence="1" type="ORF">CAEBREN_05446</name>
</gene>
<dbReference type="EMBL" id="GL379897">
    <property type="protein sequence ID" value="EGT32694.1"/>
    <property type="molecule type" value="Genomic_DNA"/>
</dbReference>
<dbReference type="HOGENOM" id="CLU_3191777_0_0_1"/>
<dbReference type="InParanoid" id="G0NJX6"/>
<proteinExistence type="predicted"/>
<sequence length="46" mass="5546">MHAVQNVESLYIFMPLGFTHNAIQFLNLEPLQMDKIYKEYKRRCQS</sequence>
<dbReference type="Proteomes" id="UP000008068">
    <property type="component" value="Unassembled WGS sequence"/>
</dbReference>
<organism evidence="2">
    <name type="scientific">Caenorhabditis brenneri</name>
    <name type="common">Nematode worm</name>
    <dbReference type="NCBI Taxonomy" id="135651"/>
    <lineage>
        <taxon>Eukaryota</taxon>
        <taxon>Metazoa</taxon>
        <taxon>Ecdysozoa</taxon>
        <taxon>Nematoda</taxon>
        <taxon>Chromadorea</taxon>
        <taxon>Rhabditida</taxon>
        <taxon>Rhabditina</taxon>
        <taxon>Rhabditomorpha</taxon>
        <taxon>Rhabditoidea</taxon>
        <taxon>Rhabditidae</taxon>
        <taxon>Peloderinae</taxon>
        <taxon>Caenorhabditis</taxon>
    </lineage>
</organism>
<keyword evidence="2" id="KW-1185">Reference proteome</keyword>
<evidence type="ECO:0000313" key="2">
    <source>
        <dbReference type="Proteomes" id="UP000008068"/>
    </source>
</evidence>
<evidence type="ECO:0000313" key="1">
    <source>
        <dbReference type="EMBL" id="EGT32694.1"/>
    </source>
</evidence>
<protein>
    <submittedName>
        <fullName evidence="1">Uncharacterized protein</fullName>
    </submittedName>
</protein>
<reference evidence="2" key="1">
    <citation type="submission" date="2011-07" db="EMBL/GenBank/DDBJ databases">
        <authorList>
            <consortium name="Caenorhabditis brenneri Sequencing and Analysis Consortium"/>
            <person name="Wilson R.K."/>
        </authorList>
    </citation>
    <scope>NUCLEOTIDE SEQUENCE [LARGE SCALE GENOMIC DNA]</scope>
    <source>
        <strain evidence="2">PB2801</strain>
    </source>
</reference>
<accession>G0NJX6</accession>
<name>G0NJX6_CAEBE</name>